<evidence type="ECO:0000313" key="3">
    <source>
        <dbReference type="WBParaSite" id="PDA_v2.g13541.t1"/>
    </source>
</evidence>
<feature type="compositionally biased region" description="Polar residues" evidence="1">
    <location>
        <begin position="1"/>
        <end position="13"/>
    </location>
</feature>
<organism evidence="2 3">
    <name type="scientific">Panagrolaimus davidi</name>
    <dbReference type="NCBI Taxonomy" id="227884"/>
    <lineage>
        <taxon>Eukaryota</taxon>
        <taxon>Metazoa</taxon>
        <taxon>Ecdysozoa</taxon>
        <taxon>Nematoda</taxon>
        <taxon>Chromadorea</taxon>
        <taxon>Rhabditida</taxon>
        <taxon>Tylenchina</taxon>
        <taxon>Panagrolaimomorpha</taxon>
        <taxon>Panagrolaimoidea</taxon>
        <taxon>Panagrolaimidae</taxon>
        <taxon>Panagrolaimus</taxon>
    </lineage>
</organism>
<proteinExistence type="predicted"/>
<keyword evidence="2" id="KW-1185">Reference proteome</keyword>
<feature type="region of interest" description="Disordered" evidence="1">
    <location>
        <begin position="1"/>
        <end position="24"/>
    </location>
</feature>
<accession>A0A914P6G6</accession>
<protein>
    <submittedName>
        <fullName evidence="3">Uncharacterized protein</fullName>
    </submittedName>
</protein>
<evidence type="ECO:0000313" key="2">
    <source>
        <dbReference type="Proteomes" id="UP000887578"/>
    </source>
</evidence>
<evidence type="ECO:0000256" key="1">
    <source>
        <dbReference type="SAM" id="MobiDB-lite"/>
    </source>
</evidence>
<dbReference type="WBParaSite" id="PDA_v2.g13541.t1">
    <property type="protein sequence ID" value="PDA_v2.g13541.t1"/>
    <property type="gene ID" value="PDA_v2.g13541"/>
</dbReference>
<sequence length="223" mass="23818">MTVKTDLNQSELPQKNIDKTQKKTTATTAKFLTGIVEERNNNNDGASKTIYNFAVNGAPENEINHQLKEVTAKEENGQSKLSETPQAIILQLNGNQNGASKTIYNPTVNGGSAAPVGQMKLPLLTKKLTAKSVWNSLPANIPNEEGQQQQQQKLEIASKTIYNPATNGGSLAPASKMKLPILTKESAAKSDWSTVLAASSIISANNEQQAAAADGKENGKKMS</sequence>
<name>A0A914P6G6_9BILA</name>
<reference evidence="3" key="1">
    <citation type="submission" date="2022-11" db="UniProtKB">
        <authorList>
            <consortium name="WormBaseParasite"/>
        </authorList>
    </citation>
    <scope>IDENTIFICATION</scope>
</reference>
<dbReference type="Proteomes" id="UP000887578">
    <property type="component" value="Unplaced"/>
</dbReference>
<dbReference type="AlphaFoldDB" id="A0A914P6G6"/>